<dbReference type="AlphaFoldDB" id="A0AAE0LB88"/>
<sequence length="567" mass="64268">MTCLQLFQSHVQLQLLRPQCLDWQARSKVRSFVWESQQQTTRRRICPEITRYSITRKIRIICQQRKSNSAECAKSRVKRQAGKNPADPHGLQAVKAEFGGDEKALINGLPEDLETLIGWEVVSVLEDRRAGSVIEVLGGCVVESTQQVLLRLQLESDLGGGEALIPAVPEILPYYLPDVQRLYINPPAGLLELARHGEAIEEIRQEVRAFHAESTFATLAARTHPVDIQGGVKAWEALLGSDGKDLEQEGVLTMPTRKELEKAGRSELVAAITACGGFLSVAHELGLRTRRRPTGYWEDLNNLSTELDWFIAASWTIHVEPDAQDEYFYNIVTEEISWEKPDPLSDLPSEDEQRWMPTRSKLFEAGRYDLHHAIVQRGGYREVKKMLNRKTPIRNCYSHLMEIEALIEELDSFMYEEMLKLQELGTVGKNLGDTRLPTAQQLLDAGRPDLLHAILHHGGAHKVAKLLGTQTVRRRKGHWHKIDVVCAELDKFVDAHQGLWGKRRMPTHQELRDAKRHDLRYGVQLYGSRNLARRLGLGLDRRGGNRPRRKMSAEQGAVATDNNNKSE</sequence>
<gene>
    <name evidence="3" type="ORF">CYMTET_13263</name>
</gene>
<dbReference type="CDD" id="cd00201">
    <property type="entry name" value="WW"/>
    <property type="match status" value="1"/>
</dbReference>
<organism evidence="3 4">
    <name type="scientific">Cymbomonas tetramitiformis</name>
    <dbReference type="NCBI Taxonomy" id="36881"/>
    <lineage>
        <taxon>Eukaryota</taxon>
        <taxon>Viridiplantae</taxon>
        <taxon>Chlorophyta</taxon>
        <taxon>Pyramimonadophyceae</taxon>
        <taxon>Pyramimonadales</taxon>
        <taxon>Pyramimonadaceae</taxon>
        <taxon>Cymbomonas</taxon>
    </lineage>
</organism>
<protein>
    <recommendedName>
        <fullName evidence="2">WW domain-containing protein</fullName>
    </recommendedName>
</protein>
<dbReference type="Proteomes" id="UP001190700">
    <property type="component" value="Unassembled WGS sequence"/>
</dbReference>
<proteinExistence type="predicted"/>
<dbReference type="EMBL" id="LGRX02005267">
    <property type="protein sequence ID" value="KAK3278823.1"/>
    <property type="molecule type" value="Genomic_DNA"/>
</dbReference>
<name>A0AAE0LB88_9CHLO</name>
<keyword evidence="4" id="KW-1185">Reference proteome</keyword>
<comment type="caution">
    <text evidence="3">The sequence shown here is derived from an EMBL/GenBank/DDBJ whole genome shotgun (WGS) entry which is preliminary data.</text>
</comment>
<accession>A0AAE0LB88</accession>
<evidence type="ECO:0000256" key="1">
    <source>
        <dbReference type="SAM" id="MobiDB-lite"/>
    </source>
</evidence>
<feature type="domain" description="WW" evidence="2">
    <location>
        <begin position="311"/>
        <end position="343"/>
    </location>
</feature>
<feature type="region of interest" description="Disordered" evidence="1">
    <location>
        <begin position="538"/>
        <end position="567"/>
    </location>
</feature>
<dbReference type="InterPro" id="IPR001202">
    <property type="entry name" value="WW_dom"/>
</dbReference>
<reference evidence="3 4" key="1">
    <citation type="journal article" date="2015" name="Genome Biol. Evol.">
        <title>Comparative Genomics of a Bacterivorous Green Alga Reveals Evolutionary Causalities and Consequences of Phago-Mixotrophic Mode of Nutrition.</title>
        <authorList>
            <person name="Burns J.A."/>
            <person name="Paasch A."/>
            <person name="Narechania A."/>
            <person name="Kim E."/>
        </authorList>
    </citation>
    <scope>NUCLEOTIDE SEQUENCE [LARGE SCALE GENOMIC DNA]</scope>
    <source>
        <strain evidence="3 4">PLY_AMNH</strain>
    </source>
</reference>
<evidence type="ECO:0000313" key="4">
    <source>
        <dbReference type="Proteomes" id="UP001190700"/>
    </source>
</evidence>
<dbReference type="PROSITE" id="PS50020">
    <property type="entry name" value="WW_DOMAIN_2"/>
    <property type="match status" value="1"/>
</dbReference>
<evidence type="ECO:0000259" key="2">
    <source>
        <dbReference type="PROSITE" id="PS50020"/>
    </source>
</evidence>
<dbReference type="Gene3D" id="2.20.70.10">
    <property type="match status" value="1"/>
</dbReference>
<evidence type="ECO:0000313" key="3">
    <source>
        <dbReference type="EMBL" id="KAK3278823.1"/>
    </source>
</evidence>